<organism evidence="4 5">
    <name type="scientific">Cucumis sativus</name>
    <name type="common">Cucumber</name>
    <dbReference type="NCBI Taxonomy" id="3659"/>
    <lineage>
        <taxon>Eukaryota</taxon>
        <taxon>Viridiplantae</taxon>
        <taxon>Streptophyta</taxon>
        <taxon>Embryophyta</taxon>
        <taxon>Tracheophyta</taxon>
        <taxon>Spermatophyta</taxon>
        <taxon>Magnoliopsida</taxon>
        <taxon>eudicotyledons</taxon>
        <taxon>Gunneridae</taxon>
        <taxon>Pentapetalae</taxon>
        <taxon>rosids</taxon>
        <taxon>fabids</taxon>
        <taxon>Cucurbitales</taxon>
        <taxon>Cucurbitaceae</taxon>
        <taxon>Benincaseae</taxon>
        <taxon>Cucumis</taxon>
    </lineage>
</organism>
<dbReference type="eggNOG" id="KOG3470">
    <property type="taxonomic scope" value="Eukaryota"/>
</dbReference>
<dbReference type="GO" id="GO:0005874">
    <property type="term" value="C:microtubule"/>
    <property type="evidence" value="ECO:0007669"/>
    <property type="project" value="UniProtKB-KW"/>
</dbReference>
<name>A0A0A0KER0_CUCSA</name>
<reference evidence="4 5" key="2">
    <citation type="journal article" date="2009" name="PLoS ONE">
        <title>An integrated genetic and cytogenetic map of the cucumber genome.</title>
        <authorList>
            <person name="Ren Y."/>
            <person name="Zhang Z."/>
            <person name="Liu J."/>
            <person name="Staub J.E."/>
            <person name="Han Y."/>
            <person name="Cheng Z."/>
            <person name="Li X."/>
            <person name="Lu J."/>
            <person name="Miao H."/>
            <person name="Kang H."/>
            <person name="Xie B."/>
            <person name="Gu X."/>
            <person name="Wang X."/>
            <person name="Du Y."/>
            <person name="Jin W."/>
            <person name="Huang S."/>
        </authorList>
    </citation>
    <scope>NUCLEOTIDE SEQUENCE [LARGE SCALE GENOMIC DNA]</scope>
    <source>
        <strain evidence="5">cv. 9930</strain>
    </source>
</reference>
<comment type="subcellular location">
    <subcellularLocation>
        <location evidence="3">Cytoplasm</location>
        <location evidence="3">Cytoskeleton</location>
    </subcellularLocation>
</comment>
<proteinExistence type="inferred from homology"/>
<sequence>MDQINKEWCRDQRDIFKSESTKESTNYCGSSAVGSSILTLKFFFFTGKNTSHALSLRAAQLAGSPSHSSDYLSRRTSTPSCARTNSLPAAFLPSIPPNPSTGFSGSPPAILCAAGSYRRYSHRILALGMATVKNLKIKTATCKRILKELFSYEKEVEREAAKTADMKEKGADPYDLKQQENVLAESRMMVPDCHKRLEFALADLKDALAELEKSTQEKGPEFDDARSTINDVESFLKPIEELCSGSVTA</sequence>
<dbReference type="InterPro" id="IPR036126">
    <property type="entry name" value="TBCA_sf"/>
</dbReference>
<dbReference type="FunFam" id="1.20.58.90:FF:000011">
    <property type="entry name" value="Tubulin-specific chaperone A"/>
    <property type="match status" value="1"/>
</dbReference>
<dbReference type="GO" id="GO:0007023">
    <property type="term" value="P:post-chaperonin tubulin folding pathway"/>
    <property type="evidence" value="ECO:0007669"/>
    <property type="project" value="UniProtKB-UniRule"/>
</dbReference>
<reference evidence="4 5" key="1">
    <citation type="journal article" date="2009" name="Nat. Genet.">
        <title>The genome of the cucumber, Cucumis sativus L.</title>
        <authorList>
            <person name="Huang S."/>
            <person name="Li R."/>
            <person name="Zhang Z."/>
            <person name="Li L."/>
            <person name="Gu X."/>
            <person name="Fan W."/>
            <person name="Lucas W.J."/>
            <person name="Wang X."/>
            <person name="Xie B."/>
            <person name="Ni P."/>
            <person name="Ren Y."/>
            <person name="Zhu H."/>
            <person name="Li J."/>
            <person name="Lin K."/>
            <person name="Jin W."/>
            <person name="Fei Z."/>
            <person name="Li G."/>
            <person name="Staub J."/>
            <person name="Kilian A."/>
            <person name="van der Vossen E.A."/>
            <person name="Wu Y."/>
            <person name="Guo J."/>
            <person name="He J."/>
            <person name="Jia Z."/>
            <person name="Ren Y."/>
            <person name="Tian G."/>
            <person name="Lu Y."/>
            <person name="Ruan J."/>
            <person name="Qian W."/>
            <person name="Wang M."/>
            <person name="Huang Q."/>
            <person name="Li B."/>
            <person name="Xuan Z."/>
            <person name="Cao J."/>
            <person name="Asan"/>
            <person name="Wu Z."/>
            <person name="Zhang J."/>
            <person name="Cai Q."/>
            <person name="Bai Y."/>
            <person name="Zhao B."/>
            <person name="Han Y."/>
            <person name="Li Y."/>
            <person name="Li X."/>
            <person name="Wang S."/>
            <person name="Shi Q."/>
            <person name="Liu S."/>
            <person name="Cho W.K."/>
            <person name="Kim J.Y."/>
            <person name="Xu Y."/>
            <person name="Heller-Uszynska K."/>
            <person name="Miao H."/>
            <person name="Cheng Z."/>
            <person name="Zhang S."/>
            <person name="Wu J."/>
            <person name="Yang Y."/>
            <person name="Kang H."/>
            <person name="Li M."/>
            <person name="Liang H."/>
            <person name="Ren X."/>
            <person name="Shi Z."/>
            <person name="Wen M."/>
            <person name="Jian M."/>
            <person name="Yang H."/>
            <person name="Zhang G."/>
            <person name="Yang Z."/>
            <person name="Chen R."/>
            <person name="Liu S."/>
            <person name="Li J."/>
            <person name="Ma L."/>
            <person name="Liu H."/>
            <person name="Zhou Y."/>
            <person name="Zhao J."/>
            <person name="Fang X."/>
            <person name="Li G."/>
            <person name="Fang L."/>
            <person name="Li Y."/>
            <person name="Liu D."/>
            <person name="Zheng H."/>
            <person name="Zhang Y."/>
            <person name="Qin N."/>
            <person name="Li Z."/>
            <person name="Yang G."/>
            <person name="Yang S."/>
            <person name="Bolund L."/>
            <person name="Kristiansen K."/>
            <person name="Zheng H."/>
            <person name="Li S."/>
            <person name="Zhang X."/>
            <person name="Yang H."/>
            <person name="Wang J."/>
            <person name="Sun R."/>
            <person name="Zhang B."/>
            <person name="Jiang S."/>
            <person name="Wang J."/>
            <person name="Du Y."/>
            <person name="Li S."/>
        </authorList>
    </citation>
    <scope>NUCLEOTIDE SEQUENCE [LARGE SCALE GENOMIC DNA]</scope>
    <source>
        <strain evidence="5">cv. 9930</strain>
    </source>
</reference>
<dbReference type="GO" id="GO:0048487">
    <property type="term" value="F:beta-tubulin binding"/>
    <property type="evidence" value="ECO:0007669"/>
    <property type="project" value="InterPro"/>
</dbReference>
<dbReference type="PANTHER" id="PTHR21500:SF0">
    <property type="entry name" value="TUBULIN-SPECIFIC CHAPERONE A"/>
    <property type="match status" value="1"/>
</dbReference>
<dbReference type="GO" id="GO:0006457">
    <property type="term" value="P:protein folding"/>
    <property type="evidence" value="ECO:0000318"/>
    <property type="project" value="GO_Central"/>
</dbReference>
<dbReference type="SUPFAM" id="SSF46988">
    <property type="entry name" value="Tubulin chaperone cofactor A"/>
    <property type="match status" value="1"/>
</dbReference>
<reference evidence="4 5" key="3">
    <citation type="journal article" date="2010" name="BMC Genomics">
        <title>Transcriptome sequencing and comparative analysis of cucumber flowers with different sex types.</title>
        <authorList>
            <person name="Guo S."/>
            <person name="Zheng Y."/>
            <person name="Joung J.G."/>
            <person name="Liu S."/>
            <person name="Zhang Z."/>
            <person name="Crasta O.R."/>
            <person name="Sobral B.W."/>
            <person name="Xu Y."/>
            <person name="Huang S."/>
            <person name="Fei Z."/>
        </authorList>
    </citation>
    <scope>NUCLEOTIDE SEQUENCE [LARGE SCALE GENOMIC DNA]</scope>
    <source>
        <strain evidence="5">cv. 9930</strain>
    </source>
</reference>
<keyword evidence="3" id="KW-0493">Microtubule</keyword>
<evidence type="ECO:0000313" key="4">
    <source>
        <dbReference type="EMBL" id="KGN46266.1"/>
    </source>
</evidence>
<keyword evidence="2 3" id="KW-0143">Chaperone</keyword>
<dbReference type="Gramene" id="KGN46266">
    <property type="protein sequence ID" value="KGN46266"/>
    <property type="gene ID" value="Csa_6G078610"/>
</dbReference>
<dbReference type="Pfam" id="PF02970">
    <property type="entry name" value="TBCA"/>
    <property type="match status" value="1"/>
</dbReference>
<comment type="subunit">
    <text evidence="3">Supercomplex made of cofactors A to E. Cofactors A and D function by capturing and stabilizing tubulin in a quasi-native conformation. Cofactor E binds to the cofactor D-tubulin complex; interaction with cofactor C then causes the release of tubulin polypeptides that are committed to the native state.</text>
</comment>
<evidence type="ECO:0000256" key="2">
    <source>
        <dbReference type="ARBA" id="ARBA00023186"/>
    </source>
</evidence>
<dbReference type="PANTHER" id="PTHR21500">
    <property type="entry name" value="TUBULIN-SPECIFIC CHAPERONE A"/>
    <property type="match status" value="1"/>
</dbReference>
<dbReference type="GO" id="GO:0007021">
    <property type="term" value="P:tubulin complex assembly"/>
    <property type="evidence" value="ECO:0000318"/>
    <property type="project" value="GO_Central"/>
</dbReference>
<gene>
    <name evidence="4" type="ORF">Csa_6G078610</name>
</gene>
<reference evidence="4 5" key="4">
    <citation type="journal article" date="2011" name="BMC Genomics">
        <title>RNA-Seq improves annotation of protein-coding genes in the cucumber genome.</title>
        <authorList>
            <person name="Li Z."/>
            <person name="Zhang Z."/>
            <person name="Yan P."/>
            <person name="Huang S."/>
            <person name="Fei Z."/>
            <person name="Lin K."/>
        </authorList>
    </citation>
    <scope>NUCLEOTIDE SEQUENCE [LARGE SCALE GENOMIC DNA]</scope>
    <source>
        <strain evidence="5">cv. 9930</strain>
    </source>
</reference>
<dbReference type="Gene3D" id="1.20.58.90">
    <property type="match status" value="1"/>
</dbReference>
<comment type="similarity">
    <text evidence="1 3">Belongs to the TBCA family.</text>
</comment>
<accession>A0A0A0KER0</accession>
<keyword evidence="5" id="KW-1185">Reference proteome</keyword>
<dbReference type="GO" id="GO:0015630">
    <property type="term" value="C:microtubule cytoskeleton"/>
    <property type="evidence" value="ECO:0000318"/>
    <property type="project" value="GO_Central"/>
</dbReference>
<keyword evidence="3" id="KW-0963">Cytoplasm</keyword>
<evidence type="ECO:0000313" key="5">
    <source>
        <dbReference type="Proteomes" id="UP000029981"/>
    </source>
</evidence>
<dbReference type="InterPro" id="IPR004226">
    <property type="entry name" value="TBCA"/>
</dbReference>
<dbReference type="EMBL" id="CM002927">
    <property type="protein sequence ID" value="KGN46266.1"/>
    <property type="molecule type" value="Genomic_DNA"/>
</dbReference>
<dbReference type="GO" id="GO:0015631">
    <property type="term" value="F:tubulin binding"/>
    <property type="evidence" value="ECO:0000318"/>
    <property type="project" value="GO_Central"/>
</dbReference>
<evidence type="ECO:0000256" key="1">
    <source>
        <dbReference type="ARBA" id="ARBA00006806"/>
    </source>
</evidence>
<protein>
    <recommendedName>
        <fullName evidence="3">Tubulin-specific chaperone A</fullName>
    </recommendedName>
</protein>
<dbReference type="AlphaFoldDB" id="A0A0A0KER0"/>
<keyword evidence="3" id="KW-0206">Cytoskeleton</keyword>
<dbReference type="STRING" id="3659.A0A0A0KER0"/>
<evidence type="ECO:0000256" key="3">
    <source>
        <dbReference type="RuleBase" id="RU364030"/>
    </source>
</evidence>
<dbReference type="Proteomes" id="UP000029981">
    <property type="component" value="Chromosome 6"/>
</dbReference>